<keyword evidence="3" id="KW-1185">Reference proteome</keyword>
<evidence type="ECO:0000313" key="2">
    <source>
        <dbReference type="EMBL" id="CAH0041329.1"/>
    </source>
</evidence>
<comment type="caution">
    <text evidence="2">The sequence shown here is derived from an EMBL/GenBank/DDBJ whole genome shotgun (WGS) entry which is preliminary data.</text>
</comment>
<dbReference type="CDD" id="cd14686">
    <property type="entry name" value="bZIP"/>
    <property type="match status" value="1"/>
</dbReference>
<name>A0A9N9W5X1_9HYPO</name>
<evidence type="ECO:0008006" key="4">
    <source>
        <dbReference type="Google" id="ProtNLM"/>
    </source>
</evidence>
<proteinExistence type="predicted"/>
<dbReference type="AlphaFoldDB" id="A0A9N9W5X1"/>
<protein>
    <recommendedName>
        <fullName evidence="4">BZIP domain-containing protein</fullName>
    </recommendedName>
</protein>
<organism evidence="2 3">
    <name type="scientific">Clonostachys rhizophaga</name>
    <dbReference type="NCBI Taxonomy" id="160324"/>
    <lineage>
        <taxon>Eukaryota</taxon>
        <taxon>Fungi</taxon>
        <taxon>Dikarya</taxon>
        <taxon>Ascomycota</taxon>
        <taxon>Pezizomycotina</taxon>
        <taxon>Sordariomycetes</taxon>
        <taxon>Hypocreomycetidae</taxon>
        <taxon>Hypocreales</taxon>
        <taxon>Bionectriaceae</taxon>
        <taxon>Clonostachys</taxon>
    </lineage>
</organism>
<evidence type="ECO:0000256" key="1">
    <source>
        <dbReference type="SAM" id="MobiDB-lite"/>
    </source>
</evidence>
<accession>A0A9N9W5X1</accession>
<evidence type="ECO:0000313" key="3">
    <source>
        <dbReference type="Proteomes" id="UP000696573"/>
    </source>
</evidence>
<reference evidence="2" key="1">
    <citation type="submission" date="2021-10" db="EMBL/GenBank/DDBJ databases">
        <authorList>
            <person name="Piombo E."/>
        </authorList>
    </citation>
    <scope>NUCLEOTIDE SEQUENCE</scope>
</reference>
<sequence length="391" mass="43910">MDTKEPVGHKESSMSADPSSERVNLDEDAVPTDPAINDQRRRERGRQAQAAFRKRQAHASQKLKDHNRDLKEKIEKVVSATYGDERPELLDAIASLAHSVDVDIARLIQGKERGYQNSQDIIIDPRTRDFIYESGDPGRYDVPPPTSPQRRVDYGVWLDPLHYTKVSLPPEDIVPYLGPGANTFAGRLFWFVMEHGHSKCDYPHPDQAMMRKRVLGHAKAMDGIRPPFIKAMVEARIQYKKTGEICHENAAAGESDLATAVCSQVLEEYQATGRDPTLWLSCLSTETHIRSLVGDGIFDSTDNFSNSGMDPFHHSLLEGIQCRLYDTFVCFGDGPRWKTEIVNGALQEWLSSESGRADACSISDTLDICNSQQLSLSLRIQIDDKMYETSK</sequence>
<dbReference type="EMBL" id="CABFNQ020000763">
    <property type="protein sequence ID" value="CAH0041329.1"/>
    <property type="molecule type" value="Genomic_DNA"/>
</dbReference>
<dbReference type="Proteomes" id="UP000696573">
    <property type="component" value="Unassembled WGS sequence"/>
</dbReference>
<feature type="compositionally biased region" description="Basic and acidic residues" evidence="1">
    <location>
        <begin position="1"/>
        <end position="12"/>
    </location>
</feature>
<feature type="region of interest" description="Disordered" evidence="1">
    <location>
        <begin position="1"/>
        <end position="64"/>
    </location>
</feature>
<dbReference type="OrthoDB" id="4737775at2759"/>
<gene>
    <name evidence="2" type="ORF">CRHIZ90672A_00009011</name>
</gene>